<keyword evidence="2" id="KW-1185">Reference proteome</keyword>
<evidence type="ECO:0000313" key="1">
    <source>
        <dbReference type="EMBL" id="GGE67039.1"/>
    </source>
</evidence>
<sequence length="173" mass="20616">MERAYLESTIQCYKGLKRQGERVLAQLTNEQLHWRYNEESNSIAIIAKHLHGNMLSRWTDFLTTDGEKEWRDRDREFEGDYSSKEALLEAWEEGWKVCFDALNTVNKDNLFQIVYIREEPQSVLDAIQRQLVHYSTHIGQIIYIGKMVKNKEWQCLSIPRGKSREFNEQMKKK</sequence>
<protein>
    <recommendedName>
        <fullName evidence="3">DUF1572 domain-containing protein</fullName>
    </recommendedName>
</protein>
<organism evidence="1 2">
    <name type="scientific">Priestia taiwanensis</name>
    <dbReference type="NCBI Taxonomy" id="1347902"/>
    <lineage>
        <taxon>Bacteria</taxon>
        <taxon>Bacillati</taxon>
        <taxon>Bacillota</taxon>
        <taxon>Bacilli</taxon>
        <taxon>Bacillales</taxon>
        <taxon>Bacillaceae</taxon>
        <taxon>Priestia</taxon>
    </lineage>
</organism>
<dbReference type="Pfam" id="PF07609">
    <property type="entry name" value="DUF1572"/>
    <property type="match status" value="1"/>
</dbReference>
<accession>A0A917AQN4</accession>
<dbReference type="SUPFAM" id="SSF109854">
    <property type="entry name" value="DinB/YfiT-like putative metalloenzymes"/>
    <property type="match status" value="1"/>
</dbReference>
<dbReference type="RefSeq" id="WP_188387892.1">
    <property type="nucleotide sequence ID" value="NZ_BMFK01000001.1"/>
</dbReference>
<evidence type="ECO:0008006" key="3">
    <source>
        <dbReference type="Google" id="ProtNLM"/>
    </source>
</evidence>
<reference evidence="1" key="1">
    <citation type="journal article" date="2014" name="Int. J. Syst. Evol. Microbiol.">
        <title>Complete genome sequence of Corynebacterium casei LMG S-19264T (=DSM 44701T), isolated from a smear-ripened cheese.</title>
        <authorList>
            <consortium name="US DOE Joint Genome Institute (JGI-PGF)"/>
            <person name="Walter F."/>
            <person name="Albersmeier A."/>
            <person name="Kalinowski J."/>
            <person name="Ruckert C."/>
        </authorList>
    </citation>
    <scope>NUCLEOTIDE SEQUENCE</scope>
    <source>
        <strain evidence="1">CGMCC 1.12698</strain>
    </source>
</reference>
<reference evidence="1" key="2">
    <citation type="submission" date="2020-09" db="EMBL/GenBank/DDBJ databases">
        <authorList>
            <person name="Sun Q."/>
            <person name="Zhou Y."/>
        </authorList>
    </citation>
    <scope>NUCLEOTIDE SEQUENCE</scope>
    <source>
        <strain evidence="1">CGMCC 1.12698</strain>
    </source>
</reference>
<dbReference type="InterPro" id="IPR034660">
    <property type="entry name" value="DinB/YfiT-like"/>
</dbReference>
<gene>
    <name evidence="1" type="ORF">GCM10007140_16520</name>
</gene>
<dbReference type="InterPro" id="IPR011466">
    <property type="entry name" value="DUF1572"/>
</dbReference>
<evidence type="ECO:0000313" key="2">
    <source>
        <dbReference type="Proteomes" id="UP000605259"/>
    </source>
</evidence>
<proteinExistence type="predicted"/>
<dbReference type="EMBL" id="BMFK01000001">
    <property type="protein sequence ID" value="GGE67039.1"/>
    <property type="molecule type" value="Genomic_DNA"/>
</dbReference>
<comment type="caution">
    <text evidence="1">The sequence shown here is derived from an EMBL/GenBank/DDBJ whole genome shotgun (WGS) entry which is preliminary data.</text>
</comment>
<dbReference type="AlphaFoldDB" id="A0A917AQN4"/>
<dbReference type="Proteomes" id="UP000605259">
    <property type="component" value="Unassembled WGS sequence"/>
</dbReference>
<dbReference type="Gene3D" id="1.20.120.450">
    <property type="entry name" value="dinb family like domain"/>
    <property type="match status" value="1"/>
</dbReference>
<name>A0A917AQN4_9BACI</name>